<dbReference type="AlphaFoldDB" id="A0A1V4KVI5"/>
<organism evidence="2 3">
    <name type="scientific">Patagioenas fasciata monilis</name>
    <dbReference type="NCBI Taxonomy" id="372326"/>
    <lineage>
        <taxon>Eukaryota</taxon>
        <taxon>Metazoa</taxon>
        <taxon>Chordata</taxon>
        <taxon>Craniata</taxon>
        <taxon>Vertebrata</taxon>
        <taxon>Euteleostomi</taxon>
        <taxon>Archelosauria</taxon>
        <taxon>Archosauria</taxon>
        <taxon>Dinosauria</taxon>
        <taxon>Saurischia</taxon>
        <taxon>Theropoda</taxon>
        <taxon>Coelurosauria</taxon>
        <taxon>Aves</taxon>
        <taxon>Neognathae</taxon>
        <taxon>Neoaves</taxon>
        <taxon>Columbimorphae</taxon>
        <taxon>Columbiformes</taxon>
        <taxon>Columbidae</taxon>
        <taxon>Patagioenas</taxon>
    </lineage>
</organism>
<evidence type="ECO:0000256" key="1">
    <source>
        <dbReference type="SAM" id="Coils"/>
    </source>
</evidence>
<evidence type="ECO:0000313" key="3">
    <source>
        <dbReference type="Proteomes" id="UP000190648"/>
    </source>
</evidence>
<proteinExistence type="predicted"/>
<keyword evidence="3" id="KW-1185">Reference proteome</keyword>
<gene>
    <name evidence="2" type="primary">CEP112</name>
    <name evidence="2" type="ORF">AV530_003050</name>
</gene>
<evidence type="ECO:0000313" key="2">
    <source>
        <dbReference type="EMBL" id="OPJ88503.1"/>
    </source>
</evidence>
<keyword evidence="1" id="KW-0175">Coiled coil</keyword>
<feature type="coiled-coil region" evidence="1">
    <location>
        <begin position="22"/>
        <end position="179"/>
    </location>
</feature>
<dbReference type="EMBL" id="LSYS01001520">
    <property type="protein sequence ID" value="OPJ88503.1"/>
    <property type="molecule type" value="Genomic_DNA"/>
</dbReference>
<dbReference type="PANTHER" id="PTHR18871">
    <property type="entry name" value="CENTROSOMAL PROTEIN OF 112 KDA"/>
    <property type="match status" value="1"/>
</dbReference>
<dbReference type="InterPro" id="IPR055310">
    <property type="entry name" value="CEP112"/>
</dbReference>
<name>A0A1V4KVI5_PATFA</name>
<feature type="coiled-coil region" evidence="1">
    <location>
        <begin position="411"/>
        <end position="445"/>
    </location>
</feature>
<accession>A0A1V4KVI5</accession>
<dbReference type="Proteomes" id="UP000190648">
    <property type="component" value="Unassembled WGS sequence"/>
</dbReference>
<comment type="caution">
    <text evidence="2">The sequence shown here is derived from an EMBL/GenBank/DDBJ whole genome shotgun (WGS) entry which is preliminary data.</text>
</comment>
<dbReference type="PANTHER" id="PTHR18871:SF2">
    <property type="entry name" value="CENTROSOMAL PROTEIN OF 112 KDA"/>
    <property type="match status" value="1"/>
</dbReference>
<feature type="coiled-coil region" evidence="1">
    <location>
        <begin position="207"/>
        <end position="379"/>
    </location>
</feature>
<dbReference type="STRING" id="372326.A0A1V4KVI5"/>
<dbReference type="OrthoDB" id="78101at2759"/>
<reference evidence="2 3" key="1">
    <citation type="submission" date="2016-02" db="EMBL/GenBank/DDBJ databases">
        <title>Band-tailed pigeon sequencing and assembly.</title>
        <authorList>
            <person name="Soares A.E."/>
            <person name="Novak B.J."/>
            <person name="Rice E.S."/>
            <person name="O'Connell B."/>
            <person name="Chang D."/>
            <person name="Weber S."/>
            <person name="Shapiro B."/>
        </authorList>
    </citation>
    <scope>NUCLEOTIDE SEQUENCE [LARGE SCALE GENOMIC DNA]</scope>
    <source>
        <strain evidence="2">BTP2013</strain>
        <tissue evidence="2">Blood</tissue>
    </source>
</reference>
<protein>
    <submittedName>
        <fullName evidence="2">Centrosomal protein of</fullName>
    </submittedName>
</protein>
<sequence length="446" mass="52584">MKGGGSALFVTRLFPRKIQGIRNDLDKERGDAQKKVRKLEETLKEKEEQLARVTEVQRLQAQQADAALEEFKRQVELNSEKVYAEMKQQMEKVEADLSRSKSLREKQSKEFSWQLEELKQRYEQQIVELKLEHEQEKTHLFQQHNAEKDGLVRDHEREIEKLEKQLRAAMAEHETQTQECRKRDGQARGPSLFQVLELLNGKFIDIYLNFKLVISEMEQQLQQLREELVQVKAQRKQQLLELRRQWEEEKQRAAQDHEAVVKKLKAEAEKMTFDLKKIHTAEAEKALDKANSRLKQTEKEFSQKLVKSSQIIAELKTTVSLLTEENSRQQLAAEQRLQELGQKFEDKQQQLITDNNRAIKALQDEVEMCRAQAQAAEKKLQWQELETHEQMTHIRQEYETTLRGLMPASLRQELEDTIVSLKSQVNILQKRVSVLQEELNTYHARR</sequence>